<dbReference type="InterPro" id="IPR004378">
    <property type="entry name" value="F420H2_quin_Rdtase"/>
</dbReference>
<comment type="similarity">
    <text evidence="1">Belongs to the F420H(2)-dependent quinone reductase family.</text>
</comment>
<dbReference type="Proteomes" id="UP000612362">
    <property type="component" value="Unassembled WGS sequence"/>
</dbReference>
<organism evidence="4 5">
    <name type="scientific">Ktedonospora formicarum</name>
    <dbReference type="NCBI Taxonomy" id="2778364"/>
    <lineage>
        <taxon>Bacteria</taxon>
        <taxon>Bacillati</taxon>
        <taxon>Chloroflexota</taxon>
        <taxon>Ktedonobacteria</taxon>
        <taxon>Ktedonobacterales</taxon>
        <taxon>Ktedonobacteraceae</taxon>
        <taxon>Ktedonospora</taxon>
    </lineage>
</organism>
<dbReference type="PANTHER" id="PTHR39428">
    <property type="entry name" value="F420H(2)-DEPENDENT QUINONE REDUCTASE RV1261C"/>
    <property type="match status" value="1"/>
</dbReference>
<name>A0A8J3MZB8_9CHLR</name>
<proteinExistence type="inferred from homology"/>
<evidence type="ECO:0000256" key="1">
    <source>
        <dbReference type="ARBA" id="ARBA00008710"/>
    </source>
</evidence>
<keyword evidence="3" id="KW-1133">Transmembrane helix</keyword>
<dbReference type="NCBIfam" id="TIGR00026">
    <property type="entry name" value="hi_GC_TIGR00026"/>
    <property type="match status" value="1"/>
</dbReference>
<dbReference type="EMBL" id="BNJF01000008">
    <property type="protein sequence ID" value="GHO50630.1"/>
    <property type="molecule type" value="Genomic_DNA"/>
</dbReference>
<dbReference type="Pfam" id="PF04075">
    <property type="entry name" value="F420H2_quin_red"/>
    <property type="match status" value="1"/>
</dbReference>
<feature type="transmembrane region" description="Helical" evidence="3">
    <location>
        <begin position="51"/>
        <end position="69"/>
    </location>
</feature>
<sequence>MKWIRLISLVARVALVVTLALGLVFWIAQLLGWIGLLAFLAWIGFPGIHEALGTLGVLGLLILGGVAASTKGSRRLGASSIIYALVVPAFGITQTLILPGSLHWLVQIVHLLLGIGAMMLILRIERRYRAFKQQERRETLVQTQGNPYSPLVARLARLGTAGHVVLYRLSGGKLGGTILGLPVLLLTTIGRKSGKQHTTPIAYFPNGDGYMIVASNQGQGKLPNWWLNMRESKQAQIEIGRKRMRVSVRQTSPEERQRLWPIVVASLSNYERYQQSTSYPIPLIFLHPEEVVRWE</sequence>
<dbReference type="InterPro" id="IPR012349">
    <property type="entry name" value="Split_barrel_FMN-bd"/>
</dbReference>
<evidence type="ECO:0008006" key="6">
    <source>
        <dbReference type="Google" id="ProtNLM"/>
    </source>
</evidence>
<dbReference type="GO" id="GO:0070967">
    <property type="term" value="F:coenzyme F420 binding"/>
    <property type="evidence" value="ECO:0007669"/>
    <property type="project" value="TreeGrafter"/>
</dbReference>
<comment type="catalytic activity">
    <reaction evidence="2">
        <text>oxidized coenzyme F420-(gamma-L-Glu)(n) + a quinol + H(+) = reduced coenzyme F420-(gamma-L-Glu)(n) + a quinone</text>
        <dbReference type="Rhea" id="RHEA:39663"/>
        <dbReference type="Rhea" id="RHEA-COMP:12939"/>
        <dbReference type="Rhea" id="RHEA-COMP:14378"/>
        <dbReference type="ChEBI" id="CHEBI:15378"/>
        <dbReference type="ChEBI" id="CHEBI:24646"/>
        <dbReference type="ChEBI" id="CHEBI:132124"/>
        <dbReference type="ChEBI" id="CHEBI:133980"/>
        <dbReference type="ChEBI" id="CHEBI:139511"/>
    </reaction>
</comment>
<comment type="caution">
    <text evidence="4">The sequence shown here is derived from an EMBL/GenBank/DDBJ whole genome shotgun (WGS) entry which is preliminary data.</text>
</comment>
<reference evidence="4" key="1">
    <citation type="submission" date="2020-10" db="EMBL/GenBank/DDBJ databases">
        <title>Taxonomic study of unclassified bacteria belonging to the class Ktedonobacteria.</title>
        <authorList>
            <person name="Yabe S."/>
            <person name="Wang C.M."/>
            <person name="Zheng Y."/>
            <person name="Sakai Y."/>
            <person name="Cavaletti L."/>
            <person name="Monciardini P."/>
            <person name="Donadio S."/>
        </authorList>
    </citation>
    <scope>NUCLEOTIDE SEQUENCE</scope>
    <source>
        <strain evidence="4">SOSP1-1</strain>
    </source>
</reference>
<feature type="transmembrane region" description="Helical" evidence="3">
    <location>
        <begin position="12"/>
        <end position="45"/>
    </location>
</feature>
<evidence type="ECO:0000256" key="2">
    <source>
        <dbReference type="ARBA" id="ARBA00049106"/>
    </source>
</evidence>
<dbReference type="GO" id="GO:0005886">
    <property type="term" value="C:plasma membrane"/>
    <property type="evidence" value="ECO:0007669"/>
    <property type="project" value="TreeGrafter"/>
</dbReference>
<dbReference type="RefSeq" id="WP_220199601.1">
    <property type="nucleotide sequence ID" value="NZ_BNJF01000008.1"/>
</dbReference>
<keyword evidence="3" id="KW-0812">Transmembrane</keyword>
<feature type="transmembrane region" description="Helical" evidence="3">
    <location>
        <begin position="104"/>
        <end position="122"/>
    </location>
</feature>
<accession>A0A8J3MZB8</accession>
<dbReference type="AlphaFoldDB" id="A0A8J3MZB8"/>
<evidence type="ECO:0000313" key="5">
    <source>
        <dbReference type="Proteomes" id="UP000612362"/>
    </source>
</evidence>
<feature type="transmembrane region" description="Helical" evidence="3">
    <location>
        <begin position="81"/>
        <end position="98"/>
    </location>
</feature>
<dbReference type="PANTHER" id="PTHR39428:SF3">
    <property type="entry name" value="DEAZAFLAVIN-DEPENDENT NITROREDUCTASE"/>
    <property type="match status" value="1"/>
</dbReference>
<keyword evidence="5" id="KW-1185">Reference proteome</keyword>
<evidence type="ECO:0000313" key="4">
    <source>
        <dbReference type="EMBL" id="GHO50630.1"/>
    </source>
</evidence>
<gene>
    <name evidence="4" type="ORF">KSX_87930</name>
</gene>
<dbReference type="Gene3D" id="2.30.110.10">
    <property type="entry name" value="Electron Transport, Fmn-binding Protein, Chain A"/>
    <property type="match status" value="1"/>
</dbReference>
<evidence type="ECO:0000256" key="3">
    <source>
        <dbReference type="SAM" id="Phobius"/>
    </source>
</evidence>
<dbReference type="GO" id="GO:0016491">
    <property type="term" value="F:oxidoreductase activity"/>
    <property type="evidence" value="ECO:0007669"/>
    <property type="project" value="InterPro"/>
</dbReference>
<keyword evidence="3" id="KW-0472">Membrane</keyword>
<protein>
    <recommendedName>
        <fullName evidence="6">Nitroreductase family deazaflavin-dependent oxidoreductase</fullName>
    </recommendedName>
</protein>